<evidence type="ECO:0000256" key="7">
    <source>
        <dbReference type="ARBA" id="ARBA00022777"/>
    </source>
</evidence>
<feature type="transmembrane region" description="Helical" evidence="10">
    <location>
        <begin position="21"/>
        <end position="43"/>
    </location>
</feature>
<dbReference type="RefSeq" id="WP_116224669.1">
    <property type="nucleotide sequence ID" value="NZ_AP018437.1"/>
</dbReference>
<dbReference type="SUPFAM" id="SSF55874">
    <property type="entry name" value="ATPase domain of HSP90 chaperone/DNA topoisomerase II/histidine kinase"/>
    <property type="match status" value="1"/>
</dbReference>
<keyword evidence="13" id="KW-1185">Reference proteome</keyword>
<gene>
    <name evidence="12" type="ORF">DFR64_1432</name>
</gene>
<evidence type="ECO:0000256" key="8">
    <source>
        <dbReference type="ARBA" id="ARBA00022989"/>
    </source>
</evidence>
<comment type="subcellular location">
    <subcellularLocation>
        <location evidence="2">Membrane</location>
        <topology evidence="2">Multi-pass membrane protein</topology>
    </subcellularLocation>
</comment>
<keyword evidence="4" id="KW-0597">Phosphoprotein</keyword>
<dbReference type="PRINTS" id="PR01780">
    <property type="entry name" value="LANTIREGPROT"/>
</dbReference>
<comment type="catalytic activity">
    <reaction evidence="1">
        <text>ATP + protein L-histidine = ADP + protein N-phospho-L-histidine.</text>
        <dbReference type="EC" id="2.7.13.3"/>
    </reaction>
</comment>
<keyword evidence="6 10" id="KW-0812">Transmembrane</keyword>
<dbReference type="OrthoDB" id="9786919at2"/>
<dbReference type="Proteomes" id="UP000256388">
    <property type="component" value="Unassembled WGS sequence"/>
</dbReference>
<evidence type="ECO:0000259" key="11">
    <source>
        <dbReference type="PROSITE" id="PS50109"/>
    </source>
</evidence>
<reference evidence="12 13" key="1">
    <citation type="submission" date="2018-08" db="EMBL/GenBank/DDBJ databases">
        <title>Genomic Encyclopedia of Type Strains, Phase IV (KMG-IV): sequencing the most valuable type-strain genomes for metagenomic binning, comparative biology and taxonomic classification.</title>
        <authorList>
            <person name="Goeker M."/>
        </authorList>
    </citation>
    <scope>NUCLEOTIDE SEQUENCE [LARGE SCALE GENOMIC DNA]</scope>
    <source>
        <strain evidence="12 13">DSM 23923</strain>
    </source>
</reference>
<dbReference type="InterPro" id="IPR050398">
    <property type="entry name" value="HssS/ArlS-like"/>
</dbReference>
<feature type="transmembrane region" description="Helical" evidence="10">
    <location>
        <begin position="63"/>
        <end position="81"/>
    </location>
</feature>
<keyword evidence="8 10" id="KW-1133">Transmembrane helix</keyword>
<evidence type="ECO:0000313" key="12">
    <source>
        <dbReference type="EMBL" id="REG11541.1"/>
    </source>
</evidence>
<evidence type="ECO:0000256" key="3">
    <source>
        <dbReference type="ARBA" id="ARBA00012438"/>
    </source>
</evidence>
<dbReference type="GO" id="GO:0005886">
    <property type="term" value="C:plasma membrane"/>
    <property type="evidence" value="ECO:0007669"/>
    <property type="project" value="TreeGrafter"/>
</dbReference>
<dbReference type="InterPro" id="IPR005467">
    <property type="entry name" value="His_kinase_dom"/>
</dbReference>
<name>A0A347ZRH1_9CHLR</name>
<dbReference type="InterPro" id="IPR008358">
    <property type="entry name" value="Sig_transdc_His_kin/Pase_MprB"/>
</dbReference>
<dbReference type="Gene3D" id="1.10.287.130">
    <property type="match status" value="1"/>
</dbReference>
<evidence type="ECO:0000256" key="4">
    <source>
        <dbReference type="ARBA" id="ARBA00022553"/>
    </source>
</evidence>
<comment type="caution">
    <text evidence="12">The sequence shown here is derived from an EMBL/GenBank/DDBJ whole genome shotgun (WGS) entry which is preliminary data.</text>
</comment>
<dbReference type="SMART" id="SM00388">
    <property type="entry name" value="HisKA"/>
    <property type="match status" value="1"/>
</dbReference>
<proteinExistence type="predicted"/>
<dbReference type="InterPro" id="IPR036097">
    <property type="entry name" value="HisK_dim/P_sf"/>
</dbReference>
<dbReference type="SUPFAM" id="SSF47384">
    <property type="entry name" value="Homodimeric domain of signal transducing histidine kinase"/>
    <property type="match status" value="1"/>
</dbReference>
<organism evidence="12 13">
    <name type="scientific">Pelolinea submarina</name>
    <dbReference type="NCBI Taxonomy" id="913107"/>
    <lineage>
        <taxon>Bacteria</taxon>
        <taxon>Bacillati</taxon>
        <taxon>Chloroflexota</taxon>
        <taxon>Anaerolineae</taxon>
        <taxon>Anaerolineales</taxon>
        <taxon>Anaerolineaceae</taxon>
        <taxon>Pelolinea</taxon>
    </lineage>
</organism>
<dbReference type="AlphaFoldDB" id="A0A347ZRH1"/>
<sequence length="365" mass="41329">MGNSKEKKRYQTTLISIVTKAVYSTGFGVLGLTLCMFVFLFFIEDKQLFSSEIFVNIELSILIAYPFFVILLIFLAAFLTARNIKRKGMPILEAINKIKIQDLDFNIELSGVKEIDQVLDGIDDLRFALKGALEKQWRLEQNRREQISTLAHDFKTPITVVKGNMELLQIGKLDDVNKEYVEDARAGLEQMETYLTQLLEIVQAERGYVFNKQKINLFETLSEAVAMTKRIANEKRIRIFIETDNENIFIYADVILLLRALNNLISNALDYTPQEGTVKISLSSEESEVAICIADSGCGFSPSALKHGAEQFYMDDDSRKEKNHYGLGLFIADSIIKQHNGSMLLANDELTGGAKINIRIPLMKD</sequence>
<evidence type="ECO:0000256" key="10">
    <source>
        <dbReference type="SAM" id="Phobius"/>
    </source>
</evidence>
<dbReference type="InterPro" id="IPR036890">
    <property type="entry name" value="HATPase_C_sf"/>
</dbReference>
<dbReference type="SMART" id="SM00387">
    <property type="entry name" value="HATPase_c"/>
    <property type="match status" value="1"/>
</dbReference>
<evidence type="ECO:0000256" key="5">
    <source>
        <dbReference type="ARBA" id="ARBA00022679"/>
    </source>
</evidence>
<evidence type="ECO:0000256" key="6">
    <source>
        <dbReference type="ARBA" id="ARBA00022692"/>
    </source>
</evidence>
<dbReference type="EC" id="2.7.13.3" evidence="3"/>
<dbReference type="PANTHER" id="PTHR45528">
    <property type="entry name" value="SENSOR HISTIDINE KINASE CPXA"/>
    <property type="match status" value="1"/>
</dbReference>
<dbReference type="PANTHER" id="PTHR45528:SF8">
    <property type="entry name" value="HISTIDINE KINASE"/>
    <property type="match status" value="1"/>
</dbReference>
<dbReference type="GO" id="GO:0000155">
    <property type="term" value="F:phosphorelay sensor kinase activity"/>
    <property type="evidence" value="ECO:0007669"/>
    <property type="project" value="InterPro"/>
</dbReference>
<dbReference type="CDD" id="cd00082">
    <property type="entry name" value="HisKA"/>
    <property type="match status" value="1"/>
</dbReference>
<dbReference type="Pfam" id="PF00512">
    <property type="entry name" value="HisKA"/>
    <property type="match status" value="1"/>
</dbReference>
<keyword evidence="5" id="KW-0808">Transferase</keyword>
<feature type="domain" description="Histidine kinase" evidence="11">
    <location>
        <begin position="149"/>
        <end position="364"/>
    </location>
</feature>
<evidence type="ECO:0000313" key="13">
    <source>
        <dbReference type="Proteomes" id="UP000256388"/>
    </source>
</evidence>
<protein>
    <recommendedName>
        <fullName evidence="3">histidine kinase</fullName>
        <ecNumber evidence="3">2.7.13.3</ecNumber>
    </recommendedName>
</protein>
<evidence type="ECO:0000256" key="9">
    <source>
        <dbReference type="ARBA" id="ARBA00023136"/>
    </source>
</evidence>
<dbReference type="InterPro" id="IPR003661">
    <property type="entry name" value="HisK_dim/P_dom"/>
</dbReference>
<accession>A0A347ZRH1</accession>
<dbReference type="InterPro" id="IPR003594">
    <property type="entry name" value="HATPase_dom"/>
</dbReference>
<keyword evidence="7 12" id="KW-0418">Kinase</keyword>
<dbReference type="Gene3D" id="3.30.565.10">
    <property type="entry name" value="Histidine kinase-like ATPase, C-terminal domain"/>
    <property type="match status" value="1"/>
</dbReference>
<evidence type="ECO:0000256" key="2">
    <source>
        <dbReference type="ARBA" id="ARBA00004141"/>
    </source>
</evidence>
<dbReference type="Pfam" id="PF02518">
    <property type="entry name" value="HATPase_c"/>
    <property type="match status" value="1"/>
</dbReference>
<dbReference type="EMBL" id="QUMS01000001">
    <property type="protein sequence ID" value="REG11541.1"/>
    <property type="molecule type" value="Genomic_DNA"/>
</dbReference>
<keyword evidence="9 10" id="KW-0472">Membrane</keyword>
<dbReference type="PROSITE" id="PS50109">
    <property type="entry name" value="HIS_KIN"/>
    <property type="match status" value="1"/>
</dbReference>
<evidence type="ECO:0000256" key="1">
    <source>
        <dbReference type="ARBA" id="ARBA00000085"/>
    </source>
</evidence>